<dbReference type="AlphaFoldDB" id="A0A1N7MTD1"/>
<reference evidence="5" key="1">
    <citation type="submission" date="2017-01" db="EMBL/GenBank/DDBJ databases">
        <authorList>
            <person name="Varghese N."/>
            <person name="Submissions S."/>
        </authorList>
    </citation>
    <scope>NUCLEOTIDE SEQUENCE [LARGE SCALE GENOMIC DNA]</scope>
    <source>
        <strain evidence="5">DSM 23145</strain>
    </source>
</reference>
<dbReference type="Proteomes" id="UP000185839">
    <property type="component" value="Unassembled WGS sequence"/>
</dbReference>
<evidence type="ECO:0000313" key="4">
    <source>
        <dbReference type="EMBL" id="SIS89385.1"/>
    </source>
</evidence>
<name>A0A1N7MTD1_9FLAO</name>
<dbReference type="InterPro" id="IPR020904">
    <property type="entry name" value="Sc_DH/Rdtase_CS"/>
</dbReference>
<feature type="region of interest" description="Disordered" evidence="3">
    <location>
        <begin position="1"/>
        <end position="44"/>
    </location>
</feature>
<dbReference type="InterPro" id="IPR002347">
    <property type="entry name" value="SDR_fam"/>
</dbReference>
<feature type="compositionally biased region" description="Basic and acidic residues" evidence="3">
    <location>
        <begin position="16"/>
        <end position="30"/>
    </location>
</feature>
<dbReference type="InterPro" id="IPR036291">
    <property type="entry name" value="NAD(P)-bd_dom_sf"/>
</dbReference>
<dbReference type="SUPFAM" id="SSF51735">
    <property type="entry name" value="NAD(P)-binding Rossmann-fold domains"/>
    <property type="match status" value="1"/>
</dbReference>
<evidence type="ECO:0000313" key="5">
    <source>
        <dbReference type="Proteomes" id="UP000185839"/>
    </source>
</evidence>
<dbReference type="PANTHER" id="PTHR48107:SF16">
    <property type="entry name" value="NADPH-DEPENDENT ALDEHYDE REDUCTASE 1, CHLOROPLASTIC"/>
    <property type="match status" value="1"/>
</dbReference>
<evidence type="ECO:0000256" key="1">
    <source>
        <dbReference type="ARBA" id="ARBA00006484"/>
    </source>
</evidence>
<dbReference type="PROSITE" id="PS00061">
    <property type="entry name" value="ADH_SHORT"/>
    <property type="match status" value="1"/>
</dbReference>
<dbReference type="FunFam" id="3.40.50.720:FF:000084">
    <property type="entry name" value="Short-chain dehydrogenase reductase"/>
    <property type="match status" value="1"/>
</dbReference>
<dbReference type="CDD" id="cd05355">
    <property type="entry name" value="SDR_c1"/>
    <property type="match status" value="1"/>
</dbReference>
<gene>
    <name evidence="4" type="ORF">SAMN05421789_11024</name>
</gene>
<dbReference type="Gene3D" id="3.40.50.720">
    <property type="entry name" value="NAD(P)-binding Rossmann-like Domain"/>
    <property type="match status" value="1"/>
</dbReference>
<accession>A0A1N7MTD1</accession>
<evidence type="ECO:0000256" key="2">
    <source>
        <dbReference type="ARBA" id="ARBA00023002"/>
    </source>
</evidence>
<dbReference type="PANTHER" id="PTHR48107">
    <property type="entry name" value="NADPH-DEPENDENT ALDEHYDE REDUCTASE-LIKE PROTEIN, CHLOROPLASTIC-RELATED"/>
    <property type="match status" value="1"/>
</dbReference>
<comment type="similarity">
    <text evidence="1">Belongs to the short-chain dehydrogenases/reductases (SDR) family.</text>
</comment>
<dbReference type="STRING" id="713588.SAMN05421789_11024"/>
<evidence type="ECO:0000256" key="3">
    <source>
        <dbReference type="SAM" id="MobiDB-lite"/>
    </source>
</evidence>
<dbReference type="GO" id="GO:0016614">
    <property type="term" value="F:oxidoreductase activity, acting on CH-OH group of donors"/>
    <property type="evidence" value="ECO:0007669"/>
    <property type="project" value="UniProtKB-ARBA"/>
</dbReference>
<proteinExistence type="inferred from homology"/>
<keyword evidence="5" id="KW-1185">Reference proteome</keyword>
<protein>
    <submittedName>
        <fullName evidence="4">NAD(P)-dependent dehydrogenase, short-chain alcohol dehydrogenase family</fullName>
    </submittedName>
</protein>
<sequence length="293" mass="32278">MKIESSMEKKSKKKVRPEQKQRRPGLEDNMRPIPETAPLKNSANGKLKGKTALITGGDSGIGKAVALLFAKEGAHIVIVYLSETKEAKQTLKLVKQYGVNCLIIKGNLSKEENCKKVVKKMVDEFGRIDIVVNNVGLHWECDSIEKISSKQLLKTFENNFFSYFWITKYALPYLKKGSTIINTSSVTAYRGSPSLLDYSATKGAIISFTRSLSLQLINKGIRVNGVAPGPIWTPLIVSSFDEKKNSEFGSDSPMERAGMPNEVAPSYLFLASEDSTYINGQVLHPNGGEIING</sequence>
<dbReference type="PRINTS" id="PR00081">
    <property type="entry name" value="GDHRDH"/>
</dbReference>
<keyword evidence="2" id="KW-0560">Oxidoreductase</keyword>
<dbReference type="PRINTS" id="PR00080">
    <property type="entry name" value="SDRFAMILY"/>
</dbReference>
<dbReference type="Pfam" id="PF13561">
    <property type="entry name" value="adh_short_C2"/>
    <property type="match status" value="1"/>
</dbReference>
<organism evidence="4 5">
    <name type="scientific">Kaistella chaponensis</name>
    <dbReference type="NCBI Taxonomy" id="713588"/>
    <lineage>
        <taxon>Bacteria</taxon>
        <taxon>Pseudomonadati</taxon>
        <taxon>Bacteroidota</taxon>
        <taxon>Flavobacteriia</taxon>
        <taxon>Flavobacteriales</taxon>
        <taxon>Weeksellaceae</taxon>
        <taxon>Chryseobacterium group</taxon>
        <taxon>Kaistella</taxon>
    </lineage>
</organism>
<dbReference type="EMBL" id="FTOI01000010">
    <property type="protein sequence ID" value="SIS89385.1"/>
    <property type="molecule type" value="Genomic_DNA"/>
</dbReference>